<dbReference type="GO" id="GO:0005634">
    <property type="term" value="C:nucleus"/>
    <property type="evidence" value="ECO:0007669"/>
    <property type="project" value="UniProtKB-SubCell"/>
</dbReference>
<gene>
    <name evidence="9" type="ORF">CEUTPL_LOCUS5509</name>
</gene>
<dbReference type="InterPro" id="IPR051839">
    <property type="entry name" value="RD_transcriptional_regulator"/>
</dbReference>
<dbReference type="PROSITE" id="PS50960">
    <property type="entry name" value="HTH_PSQ"/>
    <property type="match status" value="1"/>
</dbReference>
<proteinExistence type="predicted"/>
<evidence type="ECO:0000256" key="2">
    <source>
        <dbReference type="ARBA" id="ARBA00022473"/>
    </source>
</evidence>
<evidence type="ECO:0000256" key="4">
    <source>
        <dbReference type="ARBA" id="ARBA00023015"/>
    </source>
</evidence>
<keyword evidence="4" id="KW-0805">Transcription regulation</keyword>
<dbReference type="SUPFAM" id="SSF46689">
    <property type="entry name" value="Homeodomain-like"/>
    <property type="match status" value="1"/>
</dbReference>
<comment type="subcellular location">
    <subcellularLocation>
        <location evidence="1 7">Nucleus</location>
    </subcellularLocation>
</comment>
<dbReference type="GO" id="GO:0003677">
    <property type="term" value="F:DNA binding"/>
    <property type="evidence" value="ECO:0007669"/>
    <property type="project" value="UniProtKB-UniRule"/>
</dbReference>
<dbReference type="Pfam" id="PF04218">
    <property type="entry name" value="CENP-B_N"/>
    <property type="match status" value="1"/>
</dbReference>
<keyword evidence="2" id="KW-0217">Developmental protein</keyword>
<accession>A0A9N9MKC2</accession>
<feature type="DNA-binding region" description="H-T-H motif" evidence="7">
    <location>
        <begin position="29"/>
        <end position="49"/>
    </location>
</feature>
<dbReference type="PANTHER" id="PTHR33215:SF13">
    <property type="entry name" value="PROTEIN DISTAL ANTENNA"/>
    <property type="match status" value="1"/>
</dbReference>
<dbReference type="InterPro" id="IPR007889">
    <property type="entry name" value="HTH_Psq"/>
</dbReference>
<dbReference type="PANTHER" id="PTHR33215">
    <property type="entry name" value="PROTEIN DISTAL ANTENNA"/>
    <property type="match status" value="1"/>
</dbReference>
<dbReference type="InterPro" id="IPR036388">
    <property type="entry name" value="WH-like_DNA-bd_sf"/>
</dbReference>
<name>A0A9N9MKC2_9CUCU</name>
<feature type="domain" description="HTH psq-type" evidence="8">
    <location>
        <begin position="1"/>
        <end position="53"/>
    </location>
</feature>
<keyword evidence="6" id="KW-0804">Transcription</keyword>
<keyword evidence="3" id="KW-0597">Phosphoprotein</keyword>
<organism evidence="9 10">
    <name type="scientific">Ceutorhynchus assimilis</name>
    <name type="common">cabbage seed weevil</name>
    <dbReference type="NCBI Taxonomy" id="467358"/>
    <lineage>
        <taxon>Eukaryota</taxon>
        <taxon>Metazoa</taxon>
        <taxon>Ecdysozoa</taxon>
        <taxon>Arthropoda</taxon>
        <taxon>Hexapoda</taxon>
        <taxon>Insecta</taxon>
        <taxon>Pterygota</taxon>
        <taxon>Neoptera</taxon>
        <taxon>Endopterygota</taxon>
        <taxon>Coleoptera</taxon>
        <taxon>Polyphaga</taxon>
        <taxon>Cucujiformia</taxon>
        <taxon>Curculionidae</taxon>
        <taxon>Ceutorhynchinae</taxon>
        <taxon>Ceutorhynchus</taxon>
    </lineage>
</organism>
<evidence type="ECO:0000259" key="8">
    <source>
        <dbReference type="PROSITE" id="PS50960"/>
    </source>
</evidence>
<evidence type="ECO:0000313" key="9">
    <source>
        <dbReference type="EMBL" id="CAG9764884.1"/>
    </source>
</evidence>
<sequence length="214" mass="24059">MVGRRPRRVLSLEEKLAAVRRVKVNGETKAAVARDLDVADSTLKGWVKNEEKISGMAAAAAIGKQLTHIASQSKPITTRTGSFSRESEFQVGPDSWGHQLGIDNSSTFSMYWFYNQQIQNLNRPQDEPLDLSHHSNVTEKSYDFTSTSQKEDEDRMITDETNDEIFEEDGLAHGEKFLHWLSGCNLPCVTLLQVSEVNKIVQNMKQKSMSKAVN</sequence>
<protein>
    <recommendedName>
        <fullName evidence="8">HTH psq-type domain-containing protein</fullName>
    </recommendedName>
</protein>
<dbReference type="Gene3D" id="1.10.10.10">
    <property type="entry name" value="Winged helix-like DNA-binding domain superfamily/Winged helix DNA-binding domain"/>
    <property type="match status" value="1"/>
</dbReference>
<evidence type="ECO:0000256" key="6">
    <source>
        <dbReference type="ARBA" id="ARBA00023163"/>
    </source>
</evidence>
<evidence type="ECO:0000256" key="1">
    <source>
        <dbReference type="ARBA" id="ARBA00004123"/>
    </source>
</evidence>
<dbReference type="EMBL" id="OU892278">
    <property type="protein sequence ID" value="CAG9764884.1"/>
    <property type="molecule type" value="Genomic_DNA"/>
</dbReference>
<keyword evidence="10" id="KW-1185">Reference proteome</keyword>
<evidence type="ECO:0000256" key="3">
    <source>
        <dbReference type="ARBA" id="ARBA00022553"/>
    </source>
</evidence>
<evidence type="ECO:0000256" key="7">
    <source>
        <dbReference type="PROSITE-ProRule" id="PRU00320"/>
    </source>
</evidence>
<dbReference type="Proteomes" id="UP001152799">
    <property type="component" value="Chromosome 2"/>
</dbReference>
<keyword evidence="5 7" id="KW-0238">DNA-binding</keyword>
<dbReference type="OrthoDB" id="6624814at2759"/>
<keyword evidence="7" id="KW-0539">Nucleus</keyword>
<dbReference type="AlphaFoldDB" id="A0A9N9MKC2"/>
<evidence type="ECO:0000313" key="10">
    <source>
        <dbReference type="Proteomes" id="UP001152799"/>
    </source>
</evidence>
<dbReference type="InterPro" id="IPR009057">
    <property type="entry name" value="Homeodomain-like_sf"/>
</dbReference>
<evidence type="ECO:0000256" key="5">
    <source>
        <dbReference type="ARBA" id="ARBA00023125"/>
    </source>
</evidence>
<reference evidence="9" key="1">
    <citation type="submission" date="2022-01" db="EMBL/GenBank/DDBJ databases">
        <authorList>
            <person name="King R."/>
        </authorList>
    </citation>
    <scope>NUCLEOTIDE SEQUENCE</scope>
</reference>